<organism evidence="1 2">
    <name type="scientific">Streptomyces nigrescens</name>
    <dbReference type="NCBI Taxonomy" id="1920"/>
    <lineage>
        <taxon>Bacteria</taxon>
        <taxon>Bacillati</taxon>
        <taxon>Actinomycetota</taxon>
        <taxon>Actinomycetes</taxon>
        <taxon>Kitasatosporales</taxon>
        <taxon>Streptomycetaceae</taxon>
        <taxon>Streptomyces</taxon>
    </lineage>
</organism>
<dbReference type="Proteomes" id="UP001059597">
    <property type="component" value="Chromosome"/>
</dbReference>
<evidence type="ECO:0000313" key="2">
    <source>
        <dbReference type="Proteomes" id="UP001059597"/>
    </source>
</evidence>
<proteinExistence type="predicted"/>
<name>A0ABM7ZWA9_STRNI</name>
<keyword evidence="2" id="KW-1185">Reference proteome</keyword>
<protein>
    <submittedName>
        <fullName evidence="1">Uncharacterized protein</fullName>
    </submittedName>
</protein>
<dbReference type="EMBL" id="AP026073">
    <property type="protein sequence ID" value="BDM70625.1"/>
    <property type="molecule type" value="Genomic_DNA"/>
</dbReference>
<evidence type="ECO:0000313" key="1">
    <source>
        <dbReference type="EMBL" id="BDM70625.1"/>
    </source>
</evidence>
<reference evidence="1" key="1">
    <citation type="submission" date="2022-06" db="EMBL/GenBank/DDBJ databases">
        <title>Complete genome sequence of Streptomyces nigrescens HEK616.</title>
        <authorList>
            <person name="Asamizu S."/>
            <person name="Onaka H."/>
        </authorList>
    </citation>
    <scope>NUCLEOTIDE SEQUENCE</scope>
    <source>
        <strain evidence="1">HEK616</strain>
    </source>
</reference>
<dbReference type="RefSeq" id="WP_261954340.1">
    <property type="nucleotide sequence ID" value="NZ_AP026073.1"/>
</dbReference>
<sequence>MADGAVVEIVEPDHEPGEGVLPLTVRVNGVDVGALATYPKIRTGDGRTACTVTLVLVPSRLEVKGDEEDLSSRSKIGFS</sequence>
<accession>A0ABM7ZWA9</accession>
<gene>
    <name evidence="1" type="ORF">HEK616_41120</name>
</gene>